<keyword evidence="2" id="KW-0863">Zinc-finger</keyword>
<evidence type="ECO:0000256" key="4">
    <source>
        <dbReference type="SAM" id="MobiDB-lite"/>
    </source>
</evidence>
<reference evidence="7" key="4">
    <citation type="journal article" date="2015" name="G3 (Bethesda)">
        <title>Genome sequences of three phytopathogenic species of the Magnaporthaceae family of fungi.</title>
        <authorList>
            <person name="Okagaki L.H."/>
            <person name="Nunes C.C."/>
            <person name="Sailsbery J."/>
            <person name="Clay B."/>
            <person name="Brown D."/>
            <person name="John T."/>
            <person name="Oh Y."/>
            <person name="Young N."/>
            <person name="Fitzgerald M."/>
            <person name="Haas B.J."/>
            <person name="Zeng Q."/>
            <person name="Young S."/>
            <person name="Adiconis X."/>
            <person name="Fan L."/>
            <person name="Levin J.Z."/>
            <person name="Mitchell T.K."/>
            <person name="Okubara P.A."/>
            <person name="Farman M.L."/>
            <person name="Kohn L.M."/>
            <person name="Birren B."/>
            <person name="Ma L.-J."/>
            <person name="Dean R.A."/>
        </authorList>
    </citation>
    <scope>NUCLEOTIDE SEQUENCE</scope>
    <source>
        <strain evidence="7">ATCC 64411 / 73-15</strain>
    </source>
</reference>
<evidence type="ECO:0000313" key="8">
    <source>
        <dbReference type="Proteomes" id="UP000011715"/>
    </source>
</evidence>
<evidence type="ECO:0000256" key="3">
    <source>
        <dbReference type="ARBA" id="ARBA00022833"/>
    </source>
</evidence>
<feature type="domain" description="ZZ-type" evidence="5">
    <location>
        <begin position="58"/>
        <end position="100"/>
    </location>
</feature>
<dbReference type="EMBL" id="GL876970">
    <property type="protein sequence ID" value="KLU87065.1"/>
    <property type="molecule type" value="Genomic_DNA"/>
</dbReference>
<organism evidence="7 8">
    <name type="scientific">Magnaporthiopsis poae (strain ATCC 64411 / 73-15)</name>
    <name type="common">Kentucky bluegrass fungus</name>
    <name type="synonym">Magnaporthe poae</name>
    <dbReference type="NCBI Taxonomy" id="644358"/>
    <lineage>
        <taxon>Eukaryota</taxon>
        <taxon>Fungi</taxon>
        <taxon>Dikarya</taxon>
        <taxon>Ascomycota</taxon>
        <taxon>Pezizomycotina</taxon>
        <taxon>Sordariomycetes</taxon>
        <taxon>Sordariomycetidae</taxon>
        <taxon>Magnaporthales</taxon>
        <taxon>Magnaporthaceae</taxon>
        <taxon>Magnaporthiopsis</taxon>
    </lineage>
</organism>
<dbReference type="STRING" id="644358.A0A0C4E127"/>
<dbReference type="GO" id="GO:0008270">
    <property type="term" value="F:zinc ion binding"/>
    <property type="evidence" value="ECO:0007669"/>
    <property type="project" value="UniProtKB-KW"/>
</dbReference>
<reference evidence="7" key="5">
    <citation type="submission" date="2015-06" db="UniProtKB">
        <authorList>
            <consortium name="EnsemblFungi"/>
        </authorList>
    </citation>
    <scope>IDENTIFICATION</scope>
    <source>
        <strain evidence="7">ATCC 64411</strain>
    </source>
</reference>
<reference evidence="8" key="1">
    <citation type="submission" date="2010-05" db="EMBL/GenBank/DDBJ databases">
        <title>The genome sequence of Magnaporthe poae strain ATCC 64411.</title>
        <authorList>
            <person name="Ma L.-J."/>
            <person name="Dead R."/>
            <person name="Young S."/>
            <person name="Zeng Q."/>
            <person name="Koehrsen M."/>
            <person name="Alvarado L."/>
            <person name="Berlin A."/>
            <person name="Chapman S.B."/>
            <person name="Chen Z."/>
            <person name="Freedman E."/>
            <person name="Gellesch M."/>
            <person name="Goldberg J."/>
            <person name="Griggs A."/>
            <person name="Gujja S."/>
            <person name="Heilman E.R."/>
            <person name="Heiman D."/>
            <person name="Hepburn T."/>
            <person name="Howarth C."/>
            <person name="Jen D."/>
            <person name="Larson L."/>
            <person name="Mehta T."/>
            <person name="Neiman D."/>
            <person name="Pearson M."/>
            <person name="Roberts A."/>
            <person name="Saif S."/>
            <person name="Shea T."/>
            <person name="Shenoy N."/>
            <person name="Sisk P."/>
            <person name="Stolte C."/>
            <person name="Sykes S."/>
            <person name="Walk T."/>
            <person name="White J."/>
            <person name="Yandava C."/>
            <person name="Haas B."/>
            <person name="Nusbaum C."/>
            <person name="Birren B."/>
        </authorList>
    </citation>
    <scope>NUCLEOTIDE SEQUENCE [LARGE SCALE GENOMIC DNA]</scope>
    <source>
        <strain evidence="8">ATCC 64411 / 73-15</strain>
    </source>
</reference>
<dbReference type="Pfam" id="PF06985">
    <property type="entry name" value="HET"/>
    <property type="match status" value="1"/>
</dbReference>
<dbReference type="Proteomes" id="UP000011715">
    <property type="component" value="Unassembled WGS sequence"/>
</dbReference>
<dbReference type="InterPro" id="IPR043145">
    <property type="entry name" value="Znf_ZZ_sf"/>
</dbReference>
<keyword evidence="3" id="KW-0862">Zinc</keyword>
<evidence type="ECO:0000256" key="1">
    <source>
        <dbReference type="ARBA" id="ARBA00022723"/>
    </source>
</evidence>
<evidence type="ECO:0000313" key="7">
    <source>
        <dbReference type="EnsemblFungi" id="MAPG_06070T0"/>
    </source>
</evidence>
<accession>A0A0C4E127</accession>
<gene>
    <name evidence="6" type="ORF">MAPG_06070</name>
</gene>
<dbReference type="InterPro" id="IPR010730">
    <property type="entry name" value="HET"/>
</dbReference>
<feature type="region of interest" description="Disordered" evidence="4">
    <location>
        <begin position="1"/>
        <end position="63"/>
    </location>
</feature>
<evidence type="ECO:0000259" key="5">
    <source>
        <dbReference type="SMART" id="SM00291"/>
    </source>
</evidence>
<dbReference type="eggNOG" id="ENOG502QWMA">
    <property type="taxonomic scope" value="Eukaryota"/>
</dbReference>
<dbReference type="EMBL" id="ADBL01001454">
    <property type="status" value="NOT_ANNOTATED_CDS"/>
    <property type="molecule type" value="Genomic_DNA"/>
</dbReference>
<dbReference type="OrthoDB" id="5125733at2759"/>
<protein>
    <recommendedName>
        <fullName evidence="5">ZZ-type domain-containing protein</fullName>
    </recommendedName>
</protein>
<dbReference type="PANTHER" id="PTHR33112:SF16">
    <property type="entry name" value="HETEROKARYON INCOMPATIBILITY DOMAIN-CONTAINING PROTEIN"/>
    <property type="match status" value="1"/>
</dbReference>
<keyword evidence="8" id="KW-1185">Reference proteome</keyword>
<evidence type="ECO:0000256" key="2">
    <source>
        <dbReference type="ARBA" id="ARBA00022771"/>
    </source>
</evidence>
<dbReference type="AlphaFoldDB" id="A0A0C4E127"/>
<name>A0A0C4E127_MAGP6</name>
<proteinExistence type="predicted"/>
<dbReference type="Gene3D" id="3.30.60.90">
    <property type="match status" value="1"/>
</dbReference>
<dbReference type="VEuPathDB" id="FungiDB:MAPG_06070"/>
<sequence length="861" mass="95303">MNDPTASVPAQAASLSPNGTEGLQEPSGQPSSQETASPRSLVGSSDEEVAPSNTSNADERNAVCDGCDESTTGTRHKCQDCPNFYYCSRCISDASLIHPGHSFQLAKKRKCLEADFETTNRDDATAPDFAPAESDAKEIVINGQSECRSCAPVAQCLSELGAVVRHKSKLEIISFPWSVRISRLIEATQKGCTFCTLMLDHFFGPSNFSRKPKKQWHPRARKHDKERMLLIKRCMEFLKKLQYGCFGFTVKPLCRRVGSALPDFDALEIRLSDISGREPKDVDEIFSSDELKVDVYAVEGDPAAALISHRVPNPSPGSEDGLAQAKAWLDACVQNHGPSCGAQETSVLPTRVIDVSEPTLRLHEASAGERGNYAALSYCWGGAQTYLCTTHTLPVLLTGFSFDDLPQTLKDAVTVTRSLGLKYLWIDSICIIQNSEADKAHEVGHMARVYSNAHVTIGAGSASAVGRGFLKDKADATTKLWADLLPLRCHILNEKAAAEAKTIKDISGVPRVATGTLYILNEEHVARRWEDWTSRRAWCLQELVISPRFLSYGHWPTWRCRHATLSDGGFYLENPKTGPGLRRLTNTLLRSTPGPSAKYGADLAIMVRLRNAWTTLLRDYTRRDLSLPSDRLPAIGGIAEQLSRRTGVEYIAGLWRSTLLYDVMYCAPPREWLSRPAGNRVPTWSWASVDGPVELGYVKADAEPLAMVHACEATPATGHTAFGEVAGGFMEIEGPFKEVDKDDVVLMFMRQESPLTPLKSEVFSISGAPLPGLGAERSRWRAKMDQTAEKLPGRVFVLLTFARNRRVDYRDRTEETCYTGLVLREVEGGKYERVGNFIDKVDDDWLDHEVEPWEEKMIVII</sequence>
<reference evidence="6" key="3">
    <citation type="submission" date="2011-03" db="EMBL/GenBank/DDBJ databases">
        <title>Annotation of Magnaporthe poae ATCC 64411.</title>
        <authorList>
            <person name="Ma L.-J."/>
            <person name="Dead R."/>
            <person name="Young S.K."/>
            <person name="Zeng Q."/>
            <person name="Gargeya S."/>
            <person name="Fitzgerald M."/>
            <person name="Haas B."/>
            <person name="Abouelleil A."/>
            <person name="Alvarado L."/>
            <person name="Arachchi H.M."/>
            <person name="Berlin A."/>
            <person name="Brown A."/>
            <person name="Chapman S.B."/>
            <person name="Chen Z."/>
            <person name="Dunbar C."/>
            <person name="Freedman E."/>
            <person name="Gearin G."/>
            <person name="Gellesch M."/>
            <person name="Goldberg J."/>
            <person name="Griggs A."/>
            <person name="Gujja S."/>
            <person name="Heiman D."/>
            <person name="Howarth C."/>
            <person name="Larson L."/>
            <person name="Lui A."/>
            <person name="MacDonald P.J.P."/>
            <person name="Mehta T."/>
            <person name="Montmayeur A."/>
            <person name="Murphy C."/>
            <person name="Neiman D."/>
            <person name="Pearson M."/>
            <person name="Priest M."/>
            <person name="Roberts A."/>
            <person name="Saif S."/>
            <person name="Shea T."/>
            <person name="Shenoy N."/>
            <person name="Sisk P."/>
            <person name="Stolte C."/>
            <person name="Sykes S."/>
            <person name="Yandava C."/>
            <person name="Wortman J."/>
            <person name="Nusbaum C."/>
            <person name="Birren B."/>
        </authorList>
    </citation>
    <scope>NUCLEOTIDE SEQUENCE</scope>
    <source>
        <strain evidence="6">ATCC 64411</strain>
    </source>
</reference>
<reference evidence="6" key="2">
    <citation type="submission" date="2010-05" db="EMBL/GenBank/DDBJ databases">
        <title>The Genome Sequence of Magnaporthe poae strain ATCC 64411.</title>
        <authorList>
            <consortium name="The Broad Institute Genome Sequencing Platform"/>
            <consortium name="Broad Institute Genome Sequencing Center for Infectious Disease"/>
            <person name="Ma L.-J."/>
            <person name="Dead R."/>
            <person name="Young S."/>
            <person name="Zeng Q."/>
            <person name="Koehrsen M."/>
            <person name="Alvarado L."/>
            <person name="Berlin A."/>
            <person name="Chapman S.B."/>
            <person name="Chen Z."/>
            <person name="Freedman E."/>
            <person name="Gellesch M."/>
            <person name="Goldberg J."/>
            <person name="Griggs A."/>
            <person name="Gujja S."/>
            <person name="Heilman E.R."/>
            <person name="Heiman D."/>
            <person name="Hepburn T."/>
            <person name="Howarth C."/>
            <person name="Jen D."/>
            <person name="Larson L."/>
            <person name="Mehta T."/>
            <person name="Neiman D."/>
            <person name="Pearson M."/>
            <person name="Roberts A."/>
            <person name="Saif S."/>
            <person name="Shea T."/>
            <person name="Shenoy N."/>
            <person name="Sisk P."/>
            <person name="Stolte C."/>
            <person name="Sykes S."/>
            <person name="Walk T."/>
            <person name="White J."/>
            <person name="Yandava C."/>
            <person name="Haas B."/>
            <person name="Nusbaum C."/>
            <person name="Birren B."/>
        </authorList>
    </citation>
    <scope>NUCLEOTIDE SEQUENCE</scope>
    <source>
        <strain evidence="6">ATCC 64411</strain>
    </source>
</reference>
<dbReference type="CDD" id="cd02340">
    <property type="entry name" value="ZZ_NBR1_like"/>
    <property type="match status" value="1"/>
</dbReference>
<feature type="compositionally biased region" description="Polar residues" evidence="4">
    <location>
        <begin position="13"/>
        <end position="38"/>
    </location>
</feature>
<dbReference type="SUPFAM" id="SSF57850">
    <property type="entry name" value="RING/U-box"/>
    <property type="match status" value="1"/>
</dbReference>
<dbReference type="PANTHER" id="PTHR33112">
    <property type="entry name" value="DOMAIN PROTEIN, PUTATIVE-RELATED"/>
    <property type="match status" value="1"/>
</dbReference>
<evidence type="ECO:0000313" key="6">
    <source>
        <dbReference type="EMBL" id="KLU87065.1"/>
    </source>
</evidence>
<dbReference type="SMART" id="SM00291">
    <property type="entry name" value="ZnF_ZZ"/>
    <property type="match status" value="1"/>
</dbReference>
<dbReference type="InterPro" id="IPR000433">
    <property type="entry name" value="Znf_ZZ"/>
</dbReference>
<keyword evidence="1" id="KW-0479">Metal-binding</keyword>
<dbReference type="EnsemblFungi" id="MAPG_06070T0">
    <property type="protein sequence ID" value="MAPG_06070T0"/>
    <property type="gene ID" value="MAPG_06070"/>
</dbReference>